<name>A0AAV5SFC0_9BILA</name>
<sequence length="83" mass="9121">SLISLIGRSTILLEQPSALTSLRIRAFRDRFRTLRGGCGGRRLRFAEHTTLGEFLAGGRGGLCLLRQILLGPHGVPRRAALRL</sequence>
<gene>
    <name evidence="1" type="ORF">PENTCL1PPCAC_4237</name>
</gene>
<dbReference type="AlphaFoldDB" id="A0AAV5SFC0"/>
<proteinExistence type="predicted"/>
<feature type="non-terminal residue" evidence="1">
    <location>
        <position position="1"/>
    </location>
</feature>
<evidence type="ECO:0000313" key="2">
    <source>
        <dbReference type="Proteomes" id="UP001432027"/>
    </source>
</evidence>
<evidence type="ECO:0008006" key="3">
    <source>
        <dbReference type="Google" id="ProtNLM"/>
    </source>
</evidence>
<protein>
    <recommendedName>
        <fullName evidence="3">Ribosomal protein</fullName>
    </recommendedName>
</protein>
<accession>A0AAV5SFC0</accession>
<dbReference type="Proteomes" id="UP001432027">
    <property type="component" value="Unassembled WGS sequence"/>
</dbReference>
<organism evidence="1 2">
    <name type="scientific">Pristionchus entomophagus</name>
    <dbReference type="NCBI Taxonomy" id="358040"/>
    <lineage>
        <taxon>Eukaryota</taxon>
        <taxon>Metazoa</taxon>
        <taxon>Ecdysozoa</taxon>
        <taxon>Nematoda</taxon>
        <taxon>Chromadorea</taxon>
        <taxon>Rhabditida</taxon>
        <taxon>Rhabditina</taxon>
        <taxon>Diplogasteromorpha</taxon>
        <taxon>Diplogasteroidea</taxon>
        <taxon>Neodiplogasteridae</taxon>
        <taxon>Pristionchus</taxon>
    </lineage>
</organism>
<evidence type="ECO:0000313" key="1">
    <source>
        <dbReference type="EMBL" id="GMS82062.1"/>
    </source>
</evidence>
<reference evidence="1" key="1">
    <citation type="submission" date="2023-10" db="EMBL/GenBank/DDBJ databases">
        <title>Genome assembly of Pristionchus species.</title>
        <authorList>
            <person name="Yoshida K."/>
            <person name="Sommer R.J."/>
        </authorList>
    </citation>
    <scope>NUCLEOTIDE SEQUENCE</scope>
    <source>
        <strain evidence="1">RS0144</strain>
    </source>
</reference>
<dbReference type="EMBL" id="BTSX01000001">
    <property type="protein sequence ID" value="GMS82062.1"/>
    <property type="molecule type" value="Genomic_DNA"/>
</dbReference>
<comment type="caution">
    <text evidence="1">The sequence shown here is derived from an EMBL/GenBank/DDBJ whole genome shotgun (WGS) entry which is preliminary data.</text>
</comment>
<feature type="non-terminal residue" evidence="1">
    <location>
        <position position="83"/>
    </location>
</feature>
<keyword evidence="2" id="KW-1185">Reference proteome</keyword>